<proteinExistence type="predicted"/>
<dbReference type="Proteomes" id="UP000503011">
    <property type="component" value="Chromosome"/>
</dbReference>
<evidence type="ECO:0000313" key="2">
    <source>
        <dbReference type="EMBL" id="BCB87340.1"/>
    </source>
</evidence>
<evidence type="ECO:0008006" key="4">
    <source>
        <dbReference type="Google" id="ProtNLM"/>
    </source>
</evidence>
<gene>
    <name evidence="2" type="ORF">Psuf_046530</name>
</gene>
<keyword evidence="3" id="KW-1185">Reference proteome</keyword>
<evidence type="ECO:0000256" key="1">
    <source>
        <dbReference type="SAM" id="MobiDB-lite"/>
    </source>
</evidence>
<reference evidence="2 3" key="1">
    <citation type="submission" date="2020-03" db="EMBL/GenBank/DDBJ databases">
        <title>Whole genome shotgun sequence of Phytohabitans suffuscus NBRC 105367.</title>
        <authorList>
            <person name="Komaki H."/>
            <person name="Tamura T."/>
        </authorList>
    </citation>
    <scope>NUCLEOTIDE SEQUENCE [LARGE SCALE GENOMIC DNA]</scope>
    <source>
        <strain evidence="2 3">NBRC 105367</strain>
    </source>
</reference>
<name>A0A6F8YMK8_9ACTN</name>
<dbReference type="AlphaFoldDB" id="A0A6F8YMK8"/>
<protein>
    <recommendedName>
        <fullName evidence="4">Lipoprotein</fullName>
    </recommendedName>
</protein>
<feature type="region of interest" description="Disordered" evidence="1">
    <location>
        <begin position="93"/>
        <end position="113"/>
    </location>
</feature>
<dbReference type="InterPro" id="IPR046172">
    <property type="entry name" value="DUF6174"/>
</dbReference>
<evidence type="ECO:0000313" key="3">
    <source>
        <dbReference type="Proteomes" id="UP000503011"/>
    </source>
</evidence>
<dbReference type="Pfam" id="PF19671">
    <property type="entry name" value="DUF6174"/>
    <property type="match status" value="1"/>
</dbReference>
<sequence length="136" mass="14776">MGLVAAMTLAACGETSRTVGADPAWEEPSHYSYVLRSSCGERPLLGRFRITVENGQVTKAEGVSDADKRSLESTELRPPTLGQFLDELAEARRNGADQAELTTDPTDGHPTKFTIDPIERALDDEACYAITEYRAG</sequence>
<dbReference type="KEGG" id="psuu:Psuf_046530"/>
<accession>A0A6F8YMK8</accession>
<dbReference type="EMBL" id="AP022871">
    <property type="protein sequence ID" value="BCB87340.1"/>
    <property type="molecule type" value="Genomic_DNA"/>
</dbReference>
<organism evidence="2 3">
    <name type="scientific">Phytohabitans suffuscus</name>
    <dbReference type="NCBI Taxonomy" id="624315"/>
    <lineage>
        <taxon>Bacteria</taxon>
        <taxon>Bacillati</taxon>
        <taxon>Actinomycetota</taxon>
        <taxon>Actinomycetes</taxon>
        <taxon>Micromonosporales</taxon>
        <taxon>Micromonosporaceae</taxon>
    </lineage>
</organism>
<reference evidence="2 3" key="2">
    <citation type="submission" date="2020-03" db="EMBL/GenBank/DDBJ databases">
        <authorList>
            <person name="Ichikawa N."/>
            <person name="Kimura A."/>
            <person name="Kitahashi Y."/>
            <person name="Uohara A."/>
        </authorList>
    </citation>
    <scope>NUCLEOTIDE SEQUENCE [LARGE SCALE GENOMIC DNA]</scope>
    <source>
        <strain evidence="2 3">NBRC 105367</strain>
    </source>
</reference>